<dbReference type="CDD" id="cd02440">
    <property type="entry name" value="AdoMet_MTases"/>
    <property type="match status" value="1"/>
</dbReference>
<dbReference type="InterPro" id="IPR029063">
    <property type="entry name" value="SAM-dependent_MTases_sf"/>
</dbReference>
<dbReference type="PANTHER" id="PTHR35897:SF1">
    <property type="entry name" value="METHYLTRANSFERASE AUSD"/>
    <property type="match status" value="1"/>
</dbReference>
<evidence type="ECO:0000313" key="7">
    <source>
        <dbReference type="Proteomes" id="UP001217918"/>
    </source>
</evidence>
<proteinExistence type="inferred from homology"/>
<evidence type="ECO:0000313" key="6">
    <source>
        <dbReference type="EMBL" id="KAK2071314.1"/>
    </source>
</evidence>
<reference evidence="6" key="1">
    <citation type="journal article" date="2023" name="Mol. Plant Microbe Interact.">
        <title>Elucidating the Obligate Nature and Biological Capacity of an Invasive Fungal Corn Pathogen.</title>
        <authorList>
            <person name="MacCready J.S."/>
            <person name="Roggenkamp E.M."/>
            <person name="Gdanetz K."/>
            <person name="Chilvers M.I."/>
        </authorList>
    </citation>
    <scope>NUCLEOTIDE SEQUENCE</scope>
    <source>
        <strain evidence="6">PM02</strain>
    </source>
</reference>
<protein>
    <recommendedName>
        <fullName evidence="5">Methyltransferase type 11 domain-containing protein</fullName>
    </recommendedName>
</protein>
<comment type="caution">
    <text evidence="6">The sequence shown here is derived from an EMBL/GenBank/DDBJ whole genome shotgun (WGS) entry which is preliminary data.</text>
</comment>
<evidence type="ECO:0000259" key="5">
    <source>
        <dbReference type="Pfam" id="PF08241"/>
    </source>
</evidence>
<feature type="domain" description="Methyltransferase type 11" evidence="5">
    <location>
        <begin position="91"/>
        <end position="157"/>
    </location>
</feature>
<evidence type="ECO:0000256" key="2">
    <source>
        <dbReference type="ARBA" id="ARBA00022679"/>
    </source>
</evidence>
<evidence type="ECO:0000256" key="1">
    <source>
        <dbReference type="ARBA" id="ARBA00005179"/>
    </source>
</evidence>
<dbReference type="AlphaFoldDB" id="A0AAD9I4X7"/>
<comment type="similarity">
    <text evidence="4">Belongs to the class I-like SAM-binding methyltransferase superfamily.</text>
</comment>
<dbReference type="SUPFAM" id="SSF53335">
    <property type="entry name" value="S-adenosyl-L-methionine-dependent methyltransferases"/>
    <property type="match status" value="1"/>
</dbReference>
<gene>
    <name evidence="6" type="ORF">P8C59_005749</name>
</gene>
<dbReference type="PANTHER" id="PTHR35897">
    <property type="entry name" value="METHYLTRANSFERASE AUSD"/>
    <property type="match status" value="1"/>
</dbReference>
<dbReference type="Pfam" id="PF08241">
    <property type="entry name" value="Methyltransf_11"/>
    <property type="match status" value="1"/>
</dbReference>
<accession>A0AAD9I4X7</accession>
<dbReference type="GO" id="GO:0008757">
    <property type="term" value="F:S-adenosylmethionine-dependent methyltransferase activity"/>
    <property type="evidence" value="ECO:0007669"/>
    <property type="project" value="InterPro"/>
</dbReference>
<keyword evidence="7" id="KW-1185">Reference proteome</keyword>
<organism evidence="6 7">
    <name type="scientific">Phyllachora maydis</name>
    <dbReference type="NCBI Taxonomy" id="1825666"/>
    <lineage>
        <taxon>Eukaryota</taxon>
        <taxon>Fungi</taxon>
        <taxon>Dikarya</taxon>
        <taxon>Ascomycota</taxon>
        <taxon>Pezizomycotina</taxon>
        <taxon>Sordariomycetes</taxon>
        <taxon>Sordariomycetidae</taxon>
        <taxon>Phyllachorales</taxon>
        <taxon>Phyllachoraceae</taxon>
        <taxon>Phyllachora</taxon>
    </lineage>
</organism>
<dbReference type="InterPro" id="IPR051654">
    <property type="entry name" value="Meroterpenoid_MTases"/>
</dbReference>
<keyword evidence="2" id="KW-0808">Transferase</keyword>
<comment type="pathway">
    <text evidence="1">Secondary metabolite biosynthesis.</text>
</comment>
<dbReference type="InterPro" id="IPR013216">
    <property type="entry name" value="Methyltransf_11"/>
</dbReference>
<dbReference type="Proteomes" id="UP001217918">
    <property type="component" value="Unassembled WGS sequence"/>
</dbReference>
<name>A0AAD9I4X7_9PEZI</name>
<dbReference type="EMBL" id="JAQQPM010000005">
    <property type="protein sequence ID" value="KAK2071314.1"/>
    <property type="molecule type" value="Genomic_DNA"/>
</dbReference>
<evidence type="ECO:0000256" key="4">
    <source>
        <dbReference type="ARBA" id="ARBA00038314"/>
    </source>
</evidence>
<sequence length="285" mass="30894">MPHVDLFDARKQCLEPLPERARHTRTWHLLETYSSLAPEAIGDHLRAVRDKAYAAAPYGCLACWRFLDLPLAASPLYPVLLARVRASAVLLDLGCGLGQVLRQLAVDGCPPGRLIGLDASRALVDLGFELFRDRARPAGAPRFVVADVLAAPPPSKSAPGAAALRALDGAVDIVHAASFFHLFGWAEQLAIGVRLVAMFRRPGLGRGGSAVLVGRDLGERCPLDPAVHGPGRYRHSPASLQRLWDAIGEKTRTVWLVRAEMEDGAPSLESLERVTTITYVVARLR</sequence>
<dbReference type="Gene3D" id="3.40.50.150">
    <property type="entry name" value="Vaccinia Virus protein VP39"/>
    <property type="match status" value="1"/>
</dbReference>
<evidence type="ECO:0000256" key="3">
    <source>
        <dbReference type="ARBA" id="ARBA00022691"/>
    </source>
</evidence>
<keyword evidence="3" id="KW-0949">S-adenosyl-L-methionine</keyword>